<comment type="caution">
    <text evidence="1">The sequence shown here is derived from an EMBL/GenBank/DDBJ whole genome shotgun (WGS) entry which is preliminary data.</text>
</comment>
<dbReference type="Proteomes" id="UP000070400">
    <property type="component" value="Unassembled WGS sequence"/>
</dbReference>
<evidence type="ECO:0000313" key="2">
    <source>
        <dbReference type="Proteomes" id="UP000070400"/>
    </source>
</evidence>
<dbReference type="AlphaFoldDB" id="A0A133V6M9"/>
<gene>
    <name evidence="1" type="ORF">AKJ43_02475</name>
</gene>
<dbReference type="EMBL" id="LHXX01000025">
    <property type="protein sequence ID" value="KXB02110.1"/>
    <property type="molecule type" value="Genomic_DNA"/>
</dbReference>
<keyword evidence="2" id="KW-1185">Reference proteome</keyword>
<proteinExistence type="predicted"/>
<name>A0A133V6M9_9EURY</name>
<protein>
    <submittedName>
        <fullName evidence="1">Uncharacterized protein</fullName>
    </submittedName>
</protein>
<evidence type="ECO:0000313" key="1">
    <source>
        <dbReference type="EMBL" id="KXB02110.1"/>
    </source>
</evidence>
<sequence>MLERKTTYLAEMYREPVESSCLRSVGCDSDSKVLELEFYWITVESGVGYALDAKSLAQGKKERDDRIVWRNLYKICDKYHQRKTARQIAIQDYSHDINRIRQEGNQKRKLKRNSQNPAIEEMALLFS</sequence>
<accession>A0A133V6M9</accession>
<reference evidence="1 2" key="1">
    <citation type="journal article" date="2016" name="Sci. Rep.">
        <title>Metabolic traits of an uncultured archaeal lineage -MSBL1- from brine pools of the Red Sea.</title>
        <authorList>
            <person name="Mwirichia R."/>
            <person name="Alam I."/>
            <person name="Rashid M."/>
            <person name="Vinu M."/>
            <person name="Ba-Alawi W."/>
            <person name="Anthony Kamau A."/>
            <person name="Kamanda Ngugi D."/>
            <person name="Goker M."/>
            <person name="Klenk H.P."/>
            <person name="Bajic V."/>
            <person name="Stingl U."/>
        </authorList>
    </citation>
    <scope>NUCLEOTIDE SEQUENCE [LARGE SCALE GENOMIC DNA]</scope>
    <source>
        <strain evidence="1">SCGC-AAA261D19</strain>
    </source>
</reference>
<organism evidence="1 2">
    <name type="scientific">candidate division MSBL1 archaeon SCGC-AAA261D19</name>
    <dbReference type="NCBI Taxonomy" id="1698273"/>
    <lineage>
        <taxon>Archaea</taxon>
        <taxon>Methanobacteriati</taxon>
        <taxon>Methanobacteriota</taxon>
        <taxon>candidate division MSBL1</taxon>
    </lineage>
</organism>